<dbReference type="PROSITE" id="PS51257">
    <property type="entry name" value="PROKAR_LIPOPROTEIN"/>
    <property type="match status" value="1"/>
</dbReference>
<evidence type="ECO:0000259" key="1">
    <source>
        <dbReference type="Pfam" id="PF03781"/>
    </source>
</evidence>
<dbReference type="InterPro" id="IPR042095">
    <property type="entry name" value="SUMF_sf"/>
</dbReference>
<organism evidence="2">
    <name type="scientific">marine metagenome</name>
    <dbReference type="NCBI Taxonomy" id="408172"/>
    <lineage>
        <taxon>unclassified sequences</taxon>
        <taxon>metagenomes</taxon>
        <taxon>ecological metagenomes</taxon>
    </lineage>
</organism>
<dbReference type="InterPro" id="IPR005532">
    <property type="entry name" value="SUMF_dom"/>
</dbReference>
<evidence type="ECO:0000313" key="2">
    <source>
        <dbReference type="EMBL" id="SVD52509.1"/>
    </source>
</evidence>
<name>A0A382W198_9ZZZZ</name>
<accession>A0A382W198</accession>
<dbReference type="InterPro" id="IPR016187">
    <property type="entry name" value="CTDL_fold"/>
</dbReference>
<gene>
    <name evidence="2" type="ORF">METZ01_LOCUS405363</name>
</gene>
<dbReference type="Gene3D" id="3.90.1580.10">
    <property type="entry name" value="paralog of FGE (formylglycine-generating enzyme)"/>
    <property type="match status" value="1"/>
</dbReference>
<reference evidence="2" key="1">
    <citation type="submission" date="2018-05" db="EMBL/GenBank/DDBJ databases">
        <authorList>
            <person name="Lanie J.A."/>
            <person name="Ng W.-L."/>
            <person name="Kazmierczak K.M."/>
            <person name="Andrzejewski T.M."/>
            <person name="Davidsen T.M."/>
            <person name="Wayne K.J."/>
            <person name="Tettelin H."/>
            <person name="Glass J.I."/>
            <person name="Rusch D."/>
            <person name="Podicherti R."/>
            <person name="Tsui H.-C.T."/>
            <person name="Winkler M.E."/>
        </authorList>
    </citation>
    <scope>NUCLEOTIDE SEQUENCE</scope>
</reference>
<dbReference type="SUPFAM" id="SSF56436">
    <property type="entry name" value="C-type lectin-like"/>
    <property type="match status" value="1"/>
</dbReference>
<dbReference type="EMBL" id="UINC01156218">
    <property type="protein sequence ID" value="SVD52509.1"/>
    <property type="molecule type" value="Genomic_DNA"/>
</dbReference>
<protein>
    <recommendedName>
        <fullName evidence="1">Sulfatase-modifying factor enzyme-like domain-containing protein</fullName>
    </recommendedName>
</protein>
<feature type="domain" description="Sulfatase-modifying factor enzyme-like" evidence="1">
    <location>
        <begin position="41"/>
        <end position="128"/>
    </location>
</feature>
<sequence length="199" mass="23102">MKKILTFGLIITILSSCGNSGSGELIGTQDRTTWNPTDPYGMVYIPQGSFVMGPSDQDVPWANITAAKTVSVGSFYMDETEITNNEYRQFTDWVRDSIAHRILGDAGIEGHLLEEDEYGNFIDPPIINWKEKIRWDEQEIREILEEEMYFSEHERFNSQREFDTRKFIYLYQEMDLNKAARKANREGNAPGKRDRSHFL</sequence>
<proteinExistence type="predicted"/>
<dbReference type="AlphaFoldDB" id="A0A382W198"/>
<dbReference type="Pfam" id="PF03781">
    <property type="entry name" value="FGE-sulfatase"/>
    <property type="match status" value="1"/>
</dbReference>
<feature type="non-terminal residue" evidence="2">
    <location>
        <position position="199"/>
    </location>
</feature>